<dbReference type="Pfam" id="PF07963">
    <property type="entry name" value="N_methyl"/>
    <property type="match status" value="1"/>
</dbReference>
<dbReference type="InterPro" id="IPR031982">
    <property type="entry name" value="PilE-like"/>
</dbReference>
<dbReference type="InterPro" id="IPR012902">
    <property type="entry name" value="N_methyl_site"/>
</dbReference>
<dbReference type="PANTHER" id="PTHR30093:SF47">
    <property type="entry name" value="TYPE IV PILUS NON-CORE MINOR PILIN PILE"/>
    <property type="match status" value="1"/>
</dbReference>
<dbReference type="NCBIfam" id="TIGR02532">
    <property type="entry name" value="IV_pilin_GFxxxE"/>
    <property type="match status" value="1"/>
</dbReference>
<reference evidence="2 3" key="2">
    <citation type="journal article" date="2021" name="Int. J. Syst. Evol. Microbiol.">
        <title>Isolation and Polyphasic Characterization of Desulfuromonas versatilis sp. Nov., an Electrogenic Bacteria Capable of Versatile Metabolism Isolated from a Graphene Oxide-Reducing Enrichment Culture.</title>
        <authorList>
            <person name="Xie L."/>
            <person name="Yoshida N."/>
            <person name="Ishii S."/>
            <person name="Meng L."/>
        </authorList>
    </citation>
    <scope>NUCLEOTIDE SEQUENCE [LARGE SCALE GENOMIC DNA]</scope>
    <source>
        <strain evidence="2 3">NIT-T3</strain>
    </source>
</reference>
<proteinExistence type="predicted"/>
<reference evidence="2 3" key="1">
    <citation type="journal article" date="2016" name="C (Basel)">
        <title>Selective Growth of and Electricity Production by Marine Exoelectrogenic Bacteria in Self-Aggregated Hydrogel of Microbially Reduced Graphene Oxide.</title>
        <authorList>
            <person name="Yoshida N."/>
            <person name="Goto Y."/>
            <person name="Miyata Y."/>
        </authorList>
    </citation>
    <scope>NUCLEOTIDE SEQUENCE [LARGE SCALE GENOMIC DNA]</scope>
    <source>
        <strain evidence="2 3">NIT-T3</strain>
    </source>
</reference>
<evidence type="ECO:0000313" key="2">
    <source>
        <dbReference type="EMBL" id="BCR04653.1"/>
    </source>
</evidence>
<feature type="transmembrane region" description="Helical" evidence="1">
    <location>
        <begin position="12"/>
        <end position="32"/>
    </location>
</feature>
<dbReference type="RefSeq" id="WP_221252107.1">
    <property type="nucleotide sequence ID" value="NZ_AP024355.1"/>
</dbReference>
<accession>A0ABN6DWZ4</accession>
<dbReference type="Proteomes" id="UP001319827">
    <property type="component" value="Chromosome"/>
</dbReference>
<sequence>MRPNLQNGFTLIELVVAVAIIGILAAIAIPAYSNHVRQSHRASAKAALAEAAQTMERFFTRNNTYAGAAVNPSSTAGASYLLDFVGTPDAASFTIRAVPQGAQAGDRCGSLTIDQAGSKGAAEANCW</sequence>
<keyword evidence="1" id="KW-0472">Membrane</keyword>
<protein>
    <submittedName>
        <fullName evidence="2">Type IV pilin PilE</fullName>
    </submittedName>
</protein>
<dbReference type="EMBL" id="AP024355">
    <property type="protein sequence ID" value="BCR04653.1"/>
    <property type="molecule type" value="Genomic_DNA"/>
</dbReference>
<organism evidence="2 3">
    <name type="scientific">Desulfuromonas versatilis</name>
    <dbReference type="NCBI Taxonomy" id="2802975"/>
    <lineage>
        <taxon>Bacteria</taxon>
        <taxon>Pseudomonadati</taxon>
        <taxon>Thermodesulfobacteriota</taxon>
        <taxon>Desulfuromonadia</taxon>
        <taxon>Desulfuromonadales</taxon>
        <taxon>Desulfuromonadaceae</taxon>
        <taxon>Desulfuromonas</taxon>
    </lineage>
</organism>
<keyword evidence="1" id="KW-1133">Transmembrane helix</keyword>
<dbReference type="InterPro" id="IPR045584">
    <property type="entry name" value="Pilin-like"/>
</dbReference>
<name>A0ABN6DWZ4_9BACT</name>
<keyword evidence="1" id="KW-0812">Transmembrane</keyword>
<dbReference type="Pfam" id="PF16732">
    <property type="entry name" value="ComP_DUS"/>
    <property type="match status" value="1"/>
</dbReference>
<evidence type="ECO:0000256" key="1">
    <source>
        <dbReference type="SAM" id="Phobius"/>
    </source>
</evidence>
<evidence type="ECO:0000313" key="3">
    <source>
        <dbReference type="Proteomes" id="UP001319827"/>
    </source>
</evidence>
<dbReference type="PANTHER" id="PTHR30093">
    <property type="entry name" value="GENERAL SECRETION PATHWAY PROTEIN G"/>
    <property type="match status" value="1"/>
</dbReference>
<dbReference type="Gene3D" id="3.30.700.10">
    <property type="entry name" value="Glycoprotein, Type 4 Pilin"/>
    <property type="match status" value="1"/>
</dbReference>
<keyword evidence="3" id="KW-1185">Reference proteome</keyword>
<dbReference type="SUPFAM" id="SSF54523">
    <property type="entry name" value="Pili subunits"/>
    <property type="match status" value="1"/>
</dbReference>
<gene>
    <name evidence="2" type="ORF">DESUT3_17220</name>
</gene>